<dbReference type="PANTHER" id="PTHR42891">
    <property type="entry name" value="D-GLYCERO-BETA-D-MANNO-HEPTOSE-1,7-BISPHOSPHATE 7-PHOSPHATASE"/>
    <property type="match status" value="1"/>
</dbReference>
<keyword evidence="2 7" id="KW-0963">Cytoplasm</keyword>
<dbReference type="PIRSF" id="PIRSF004682">
    <property type="entry name" value="GmhB"/>
    <property type="match status" value="1"/>
</dbReference>
<comment type="caution">
    <text evidence="8">The sequence shown here is derived from an EMBL/GenBank/DDBJ whole genome shotgun (WGS) entry which is preliminary data.</text>
</comment>
<proteinExistence type="inferred from homology"/>
<dbReference type="InterPro" id="IPR006543">
    <property type="entry name" value="Histidinol-phos"/>
</dbReference>
<dbReference type="Proteomes" id="UP001265259">
    <property type="component" value="Unassembled WGS sequence"/>
</dbReference>
<evidence type="ECO:0000256" key="1">
    <source>
        <dbReference type="ARBA" id="ARBA00004496"/>
    </source>
</evidence>
<dbReference type="InterPro" id="IPR036412">
    <property type="entry name" value="HAD-like_sf"/>
</dbReference>
<dbReference type="NCBIfam" id="TIGR01656">
    <property type="entry name" value="Histidinol-ppas"/>
    <property type="match status" value="1"/>
</dbReference>
<dbReference type="SUPFAM" id="SSF56784">
    <property type="entry name" value="HAD-like"/>
    <property type="match status" value="1"/>
</dbReference>
<dbReference type="CDD" id="cd07503">
    <property type="entry name" value="HAD_HisB-N"/>
    <property type="match status" value="1"/>
</dbReference>
<keyword evidence="9" id="KW-1185">Reference proteome</keyword>
<keyword evidence="5 7" id="KW-0119">Carbohydrate metabolism</keyword>
<evidence type="ECO:0000256" key="6">
    <source>
        <dbReference type="ARBA" id="ARBA00031828"/>
    </source>
</evidence>
<evidence type="ECO:0000256" key="7">
    <source>
        <dbReference type="PIRNR" id="PIRNR004682"/>
    </source>
</evidence>
<evidence type="ECO:0000256" key="2">
    <source>
        <dbReference type="ARBA" id="ARBA00022490"/>
    </source>
</evidence>
<gene>
    <name evidence="8" type="ORF">RM543_07240</name>
</gene>
<dbReference type="InterPro" id="IPR006549">
    <property type="entry name" value="HAD-SF_hydro_IIIA"/>
</dbReference>
<dbReference type="InterPro" id="IPR004446">
    <property type="entry name" value="Heptose_bisP_phosphatase"/>
</dbReference>
<sequence length="177" mass="19269">MMRPAVFLDRDGTVIEDRHFLSDPRGVRLLPGAAKGMRRFAEAGYRIVIVSNQSGIGRGLFPRDALSKVMRETDRQLVAEKVFVQDWQNCPHAPDAGCTCRKPSPGLLDRARSLADIDFGASWMIGDRPSDIGAGRARGVPGILVMTGQGMCHVDWARREGVPIAASLEEAAEIALT</sequence>
<evidence type="ECO:0000313" key="9">
    <source>
        <dbReference type="Proteomes" id="UP001265259"/>
    </source>
</evidence>
<dbReference type="InterPro" id="IPR023214">
    <property type="entry name" value="HAD_sf"/>
</dbReference>
<dbReference type="PANTHER" id="PTHR42891:SF1">
    <property type="entry name" value="D-GLYCERO-BETA-D-MANNO-HEPTOSE-1,7-BISPHOSPHATE 7-PHOSPHATASE"/>
    <property type="match status" value="1"/>
</dbReference>
<dbReference type="EC" id="3.1.3.-" evidence="7"/>
<dbReference type="RefSeq" id="WP_311690220.1">
    <property type="nucleotide sequence ID" value="NZ_JAVRHL010000002.1"/>
</dbReference>
<keyword evidence="3" id="KW-0479">Metal-binding</keyword>
<dbReference type="Gene3D" id="3.40.50.1000">
    <property type="entry name" value="HAD superfamily/HAD-like"/>
    <property type="match status" value="1"/>
</dbReference>
<name>A0ABU3DFL5_9RHOB</name>
<reference evidence="8 9" key="1">
    <citation type="submission" date="2023-09" db="EMBL/GenBank/DDBJ databases">
        <authorList>
            <person name="Rey-Velasco X."/>
        </authorList>
    </citation>
    <scope>NUCLEOTIDE SEQUENCE [LARGE SCALE GENOMIC DNA]</scope>
    <source>
        <strain evidence="8 9">F158</strain>
    </source>
</reference>
<comment type="similarity">
    <text evidence="7">Belongs to the gmhB family.</text>
</comment>
<comment type="subcellular location">
    <subcellularLocation>
        <location evidence="1 7">Cytoplasm</location>
    </subcellularLocation>
</comment>
<accession>A0ABU3DFL5</accession>
<dbReference type="GO" id="GO:0016787">
    <property type="term" value="F:hydrolase activity"/>
    <property type="evidence" value="ECO:0007669"/>
    <property type="project" value="UniProtKB-KW"/>
</dbReference>
<dbReference type="EMBL" id="JAVRHL010000002">
    <property type="protein sequence ID" value="MDT0682472.1"/>
    <property type="molecule type" value="Genomic_DNA"/>
</dbReference>
<dbReference type="NCBIfam" id="TIGR01662">
    <property type="entry name" value="HAD-SF-IIIA"/>
    <property type="match status" value="1"/>
</dbReference>
<dbReference type="Pfam" id="PF13242">
    <property type="entry name" value="Hydrolase_like"/>
    <property type="match status" value="1"/>
</dbReference>
<protein>
    <recommendedName>
        <fullName evidence="6 7">D,D-heptose 1,7-bisphosphate phosphatase</fullName>
        <ecNumber evidence="7">3.1.3.-</ecNumber>
    </recommendedName>
</protein>
<organism evidence="8 9">
    <name type="scientific">Tropicimonas omnivorans</name>
    <dbReference type="NCBI Taxonomy" id="3075590"/>
    <lineage>
        <taxon>Bacteria</taxon>
        <taxon>Pseudomonadati</taxon>
        <taxon>Pseudomonadota</taxon>
        <taxon>Alphaproteobacteria</taxon>
        <taxon>Rhodobacterales</taxon>
        <taxon>Roseobacteraceae</taxon>
        <taxon>Tropicimonas</taxon>
    </lineage>
</organism>
<evidence type="ECO:0000256" key="5">
    <source>
        <dbReference type="ARBA" id="ARBA00023277"/>
    </source>
</evidence>
<evidence type="ECO:0000256" key="4">
    <source>
        <dbReference type="ARBA" id="ARBA00022801"/>
    </source>
</evidence>
<evidence type="ECO:0000256" key="3">
    <source>
        <dbReference type="ARBA" id="ARBA00022723"/>
    </source>
</evidence>
<evidence type="ECO:0000313" key="8">
    <source>
        <dbReference type="EMBL" id="MDT0682472.1"/>
    </source>
</evidence>
<keyword evidence="4 7" id="KW-0378">Hydrolase</keyword>